<accession>A0ABN6ZVS1</accession>
<dbReference type="Pfam" id="PF04014">
    <property type="entry name" value="MazE_antitoxin"/>
    <property type="match status" value="1"/>
</dbReference>
<organism evidence="2 3">
    <name type="scientific">Pyrodictium abyssi</name>
    <dbReference type="NCBI Taxonomy" id="54256"/>
    <lineage>
        <taxon>Archaea</taxon>
        <taxon>Thermoproteota</taxon>
        <taxon>Thermoprotei</taxon>
        <taxon>Desulfurococcales</taxon>
        <taxon>Pyrodictiaceae</taxon>
        <taxon>Pyrodictium</taxon>
    </lineage>
</organism>
<gene>
    <name evidence="2" type="ORF">PABY_23590</name>
</gene>
<evidence type="ECO:0000259" key="1">
    <source>
        <dbReference type="Pfam" id="PF04014"/>
    </source>
</evidence>
<evidence type="ECO:0000313" key="2">
    <source>
        <dbReference type="EMBL" id="BES82792.1"/>
    </source>
</evidence>
<dbReference type="InterPro" id="IPR007159">
    <property type="entry name" value="SpoVT-AbrB_dom"/>
</dbReference>
<keyword evidence="3" id="KW-1185">Reference proteome</keyword>
<proteinExistence type="predicted"/>
<sequence>MTGTVRLRAKRTKPGYHSYEITLPKDLVELLGWQPGDRLVVELHEKGSKKGLFIYKP</sequence>
<dbReference type="RefSeq" id="WP_338250448.1">
    <property type="nucleotide sequence ID" value="NZ_AP028907.1"/>
</dbReference>
<dbReference type="GeneID" id="89290363"/>
<dbReference type="Gene3D" id="2.10.260.10">
    <property type="match status" value="1"/>
</dbReference>
<evidence type="ECO:0000313" key="3">
    <source>
        <dbReference type="Proteomes" id="UP001341135"/>
    </source>
</evidence>
<dbReference type="SUPFAM" id="SSF89447">
    <property type="entry name" value="AbrB/MazE/MraZ-like"/>
    <property type="match status" value="1"/>
</dbReference>
<name>A0ABN6ZVS1_9CREN</name>
<feature type="domain" description="SpoVT-AbrB" evidence="1">
    <location>
        <begin position="20"/>
        <end position="47"/>
    </location>
</feature>
<dbReference type="EMBL" id="AP028907">
    <property type="protein sequence ID" value="BES82792.1"/>
    <property type="molecule type" value="Genomic_DNA"/>
</dbReference>
<protein>
    <recommendedName>
        <fullName evidence="1">SpoVT-AbrB domain-containing protein</fullName>
    </recommendedName>
</protein>
<reference evidence="2 3" key="1">
    <citation type="submission" date="2023-09" db="EMBL/GenBank/DDBJ databases">
        <title>Pyrofollis japonicus gen. nov. sp. nov., a novel member of the family Pyrodictiaceae isolated from the Iheya North hydrothermal field.</title>
        <authorList>
            <person name="Miyazaki U."/>
            <person name="Sanari M."/>
            <person name="Tame A."/>
            <person name="Kitajima M."/>
            <person name="Okamoto A."/>
            <person name="Sawayama S."/>
            <person name="Miyazaki J."/>
            <person name="Takai K."/>
            <person name="Nakagawa S."/>
        </authorList>
    </citation>
    <scope>NUCLEOTIDE SEQUENCE [LARGE SCALE GENOMIC DNA]</scope>
    <source>
        <strain evidence="2 3">AV2</strain>
    </source>
</reference>
<dbReference type="InterPro" id="IPR037914">
    <property type="entry name" value="SpoVT-AbrB_sf"/>
</dbReference>
<dbReference type="Proteomes" id="UP001341135">
    <property type="component" value="Chromosome"/>
</dbReference>